<dbReference type="OrthoDB" id="6477069at2759"/>
<proteinExistence type="predicted"/>
<evidence type="ECO:0000313" key="3">
    <source>
        <dbReference type="Proteomes" id="UP000616769"/>
    </source>
</evidence>
<feature type="region of interest" description="Disordered" evidence="1">
    <location>
        <begin position="164"/>
        <end position="186"/>
    </location>
</feature>
<name>A0A132A8H9_SARSC</name>
<evidence type="ECO:0008006" key="4">
    <source>
        <dbReference type="Google" id="ProtNLM"/>
    </source>
</evidence>
<dbReference type="EMBL" id="JXLN01011426">
    <property type="protein sequence ID" value="KPM07254.1"/>
    <property type="molecule type" value="Genomic_DNA"/>
</dbReference>
<reference evidence="2 3" key="1">
    <citation type="journal article" date="2015" name="Parasit. Vectors">
        <title>Draft genome of the scabies mite.</title>
        <authorList>
            <person name="Rider S.D.Jr."/>
            <person name="Morgan M.S."/>
            <person name="Arlian L.G."/>
        </authorList>
    </citation>
    <scope>NUCLEOTIDE SEQUENCE [LARGE SCALE GENOMIC DNA]</scope>
    <source>
        <strain evidence="2">Arlian Lab</strain>
    </source>
</reference>
<protein>
    <recommendedName>
        <fullName evidence="4">TRAF-type domain-containing protein</fullName>
    </recommendedName>
</protein>
<dbReference type="AlphaFoldDB" id="A0A132A8H9"/>
<sequence length="186" mass="22348">MKWIKEPVLYQTPMCPSCRRDIRIEDLRPARDAVIHYINHLMVKCDFAEIGCIVEIRLEDLWRHRSQCPLNPLRPIRCNRGCGLRLPSSEMLKHRCDLDMCQDAIEWNDIFVYARSEMRRKQNQSKSFHNHQPSSNKMIESFKKMVNFFTQWLADPRLAQIENLQQQQHQQHQNQNQNQAIEKENY</sequence>
<organism evidence="2 3">
    <name type="scientific">Sarcoptes scabiei</name>
    <name type="common">Itch mite</name>
    <name type="synonym">Acarus scabiei</name>
    <dbReference type="NCBI Taxonomy" id="52283"/>
    <lineage>
        <taxon>Eukaryota</taxon>
        <taxon>Metazoa</taxon>
        <taxon>Ecdysozoa</taxon>
        <taxon>Arthropoda</taxon>
        <taxon>Chelicerata</taxon>
        <taxon>Arachnida</taxon>
        <taxon>Acari</taxon>
        <taxon>Acariformes</taxon>
        <taxon>Sarcoptiformes</taxon>
        <taxon>Astigmata</taxon>
        <taxon>Psoroptidia</taxon>
        <taxon>Sarcoptoidea</taxon>
        <taxon>Sarcoptidae</taxon>
        <taxon>Sarcoptinae</taxon>
        <taxon>Sarcoptes</taxon>
    </lineage>
</organism>
<gene>
    <name evidence="2" type="ORF">QR98_0057430</name>
</gene>
<dbReference type="Gene3D" id="3.30.40.10">
    <property type="entry name" value="Zinc/RING finger domain, C3HC4 (zinc finger)"/>
    <property type="match status" value="1"/>
</dbReference>
<feature type="compositionally biased region" description="Low complexity" evidence="1">
    <location>
        <begin position="164"/>
        <end position="180"/>
    </location>
</feature>
<dbReference type="SUPFAM" id="SSF49599">
    <property type="entry name" value="TRAF domain-like"/>
    <property type="match status" value="1"/>
</dbReference>
<dbReference type="InterPro" id="IPR013083">
    <property type="entry name" value="Znf_RING/FYVE/PHD"/>
</dbReference>
<accession>A0A132A8H9</accession>
<dbReference type="Proteomes" id="UP000616769">
    <property type="component" value="Unassembled WGS sequence"/>
</dbReference>
<evidence type="ECO:0000256" key="1">
    <source>
        <dbReference type="SAM" id="MobiDB-lite"/>
    </source>
</evidence>
<comment type="caution">
    <text evidence="2">The sequence shown here is derived from an EMBL/GenBank/DDBJ whole genome shotgun (WGS) entry which is preliminary data.</text>
</comment>
<evidence type="ECO:0000313" key="2">
    <source>
        <dbReference type="EMBL" id="KPM07254.1"/>
    </source>
</evidence>
<dbReference type="VEuPathDB" id="VectorBase:SSCA005019"/>